<feature type="binding site" evidence="8">
    <location>
        <position position="419"/>
    </location>
    <ligand>
        <name>[4Fe-4S] cluster</name>
        <dbReference type="ChEBI" id="CHEBI:49883"/>
        <label>2</label>
    </ligand>
</feature>
<comment type="caution">
    <text evidence="11">The sequence shown here is derived from an EMBL/GenBank/DDBJ whole genome shotgun (WGS) entry which is preliminary data.</text>
</comment>
<keyword evidence="5 8" id="KW-0249">Electron transport</keyword>
<keyword evidence="7 8" id="KW-0411">Iron-sulfur</keyword>
<evidence type="ECO:0000256" key="6">
    <source>
        <dbReference type="ARBA" id="ARBA00023004"/>
    </source>
</evidence>
<dbReference type="EMBL" id="MSLT01000001">
    <property type="protein sequence ID" value="OUD16213.1"/>
    <property type="molecule type" value="Genomic_DNA"/>
</dbReference>
<dbReference type="InterPro" id="IPR017896">
    <property type="entry name" value="4Fe4S_Fe-S-bd"/>
</dbReference>
<dbReference type="Pfam" id="PF10531">
    <property type="entry name" value="SLBB"/>
    <property type="match status" value="1"/>
</dbReference>
<dbReference type="PANTHER" id="PTHR43034">
    <property type="entry name" value="ION-TRANSLOCATING OXIDOREDUCTASE COMPLEX SUBUNIT C"/>
    <property type="match status" value="1"/>
</dbReference>
<dbReference type="Gene3D" id="3.30.70.20">
    <property type="match status" value="1"/>
</dbReference>
<keyword evidence="3 8" id="KW-0479">Metal-binding</keyword>
<organism evidence="11 12">
    <name type="scientific">Thioflexithrix psekupsensis</name>
    <dbReference type="NCBI Taxonomy" id="1570016"/>
    <lineage>
        <taxon>Bacteria</taxon>
        <taxon>Pseudomonadati</taxon>
        <taxon>Pseudomonadota</taxon>
        <taxon>Gammaproteobacteria</taxon>
        <taxon>Thiotrichales</taxon>
        <taxon>Thioflexithrix</taxon>
    </lineage>
</organism>
<keyword evidence="2 8" id="KW-0004">4Fe-4S</keyword>
<dbReference type="InterPro" id="IPR011538">
    <property type="entry name" value="Nuo51_FMN-bd"/>
</dbReference>
<dbReference type="InterPro" id="IPR026902">
    <property type="entry name" value="RnfC_N"/>
</dbReference>
<dbReference type="GO" id="GO:0051539">
    <property type="term" value="F:4 iron, 4 sulfur cluster binding"/>
    <property type="evidence" value="ECO:0007669"/>
    <property type="project" value="UniProtKB-KW"/>
</dbReference>
<dbReference type="SUPFAM" id="SSF142019">
    <property type="entry name" value="Nqo1 FMN-binding domain-like"/>
    <property type="match status" value="1"/>
</dbReference>
<dbReference type="NCBIfam" id="NF003454">
    <property type="entry name" value="PRK05035.1"/>
    <property type="match status" value="1"/>
</dbReference>
<dbReference type="EC" id="7.-.-.-" evidence="8"/>
<evidence type="ECO:0000313" key="11">
    <source>
        <dbReference type="EMBL" id="OUD16213.1"/>
    </source>
</evidence>
<feature type="binding site" evidence="8">
    <location>
        <position position="422"/>
    </location>
    <ligand>
        <name>[4Fe-4S] cluster</name>
        <dbReference type="ChEBI" id="CHEBI:49883"/>
        <label>2</label>
    </ligand>
</feature>
<dbReference type="Pfam" id="PF01512">
    <property type="entry name" value="Complex1_51K"/>
    <property type="match status" value="1"/>
</dbReference>
<dbReference type="Pfam" id="PF13375">
    <property type="entry name" value="RnfC_N"/>
    <property type="match status" value="1"/>
</dbReference>
<accession>A0A251XC92</accession>
<dbReference type="GO" id="GO:0022900">
    <property type="term" value="P:electron transport chain"/>
    <property type="evidence" value="ECO:0007669"/>
    <property type="project" value="UniProtKB-UniRule"/>
</dbReference>
<keyword evidence="12" id="KW-1185">Reference proteome</keyword>
<name>A0A251XC92_9GAMM</name>
<keyword evidence="4 8" id="KW-0677">Repeat</keyword>
<dbReference type="InterPro" id="IPR017900">
    <property type="entry name" value="4Fe4S_Fe_S_CS"/>
</dbReference>
<keyword evidence="8" id="KW-0472">Membrane</keyword>
<feature type="binding site" evidence="8">
    <location>
        <position position="380"/>
    </location>
    <ligand>
        <name>[4Fe-4S] cluster</name>
        <dbReference type="ChEBI" id="CHEBI:49883"/>
        <label>1</label>
    </ligand>
</feature>
<dbReference type="InterPro" id="IPR010208">
    <property type="entry name" value="Ion_transpt_RnfC/RsxC"/>
</dbReference>
<proteinExistence type="inferred from homology"/>
<dbReference type="InterPro" id="IPR037225">
    <property type="entry name" value="Nuo51_FMN-bd_sf"/>
</dbReference>
<reference evidence="11 12" key="1">
    <citation type="submission" date="2016-12" db="EMBL/GenBank/DDBJ databases">
        <title>Thioflexothrix psekupsii D3 genome sequencing and assembly.</title>
        <authorList>
            <person name="Fomenkov A."/>
            <person name="Vincze T."/>
            <person name="Grabovich M."/>
            <person name="Anton B.P."/>
            <person name="Dubinina G."/>
            <person name="Orlova M."/>
            <person name="Belousova E."/>
            <person name="Roberts R.J."/>
        </authorList>
    </citation>
    <scope>NUCLEOTIDE SEQUENCE [LARGE SCALE GENOMIC DNA]</scope>
    <source>
        <strain evidence="11">D3</strain>
    </source>
</reference>
<evidence type="ECO:0000256" key="4">
    <source>
        <dbReference type="ARBA" id="ARBA00022737"/>
    </source>
</evidence>
<dbReference type="SUPFAM" id="SSF46548">
    <property type="entry name" value="alpha-helical ferredoxin"/>
    <property type="match status" value="1"/>
</dbReference>
<evidence type="ECO:0000256" key="5">
    <source>
        <dbReference type="ARBA" id="ARBA00022982"/>
    </source>
</evidence>
<comment type="similarity">
    <text evidence="8">Belongs to the 4Fe4S bacterial-type ferredoxin family. RnfC subfamily.</text>
</comment>
<evidence type="ECO:0000256" key="2">
    <source>
        <dbReference type="ARBA" id="ARBA00022485"/>
    </source>
</evidence>
<dbReference type="PROSITE" id="PS51379">
    <property type="entry name" value="4FE4S_FER_2"/>
    <property type="match status" value="2"/>
</dbReference>
<comment type="cofactor">
    <cofactor evidence="8">
        <name>[4Fe-4S] cluster</name>
        <dbReference type="ChEBI" id="CHEBI:49883"/>
    </cofactor>
    <text evidence="8">Binds 2 [4Fe-4S] clusters per subunit.</text>
</comment>
<evidence type="ECO:0000256" key="3">
    <source>
        <dbReference type="ARBA" id="ARBA00022723"/>
    </source>
</evidence>
<dbReference type="InterPro" id="IPR019554">
    <property type="entry name" value="Soluble_ligand-bd"/>
</dbReference>
<feature type="binding site" evidence="8">
    <location>
        <position position="425"/>
    </location>
    <ligand>
        <name>[4Fe-4S] cluster</name>
        <dbReference type="ChEBI" id="CHEBI:49883"/>
        <label>2</label>
    </ligand>
</feature>
<protein>
    <recommendedName>
        <fullName evidence="8">Ion-translocating oxidoreductase complex subunit C</fullName>
        <ecNumber evidence="8">7.-.-.-</ecNumber>
    </recommendedName>
    <alternativeName>
        <fullName evidence="8">Rnf electron transport complex subunit C</fullName>
    </alternativeName>
</protein>
<dbReference type="PROSITE" id="PS00198">
    <property type="entry name" value="4FE4S_FER_1"/>
    <property type="match status" value="2"/>
</dbReference>
<dbReference type="GO" id="GO:0009055">
    <property type="term" value="F:electron transfer activity"/>
    <property type="evidence" value="ECO:0007669"/>
    <property type="project" value="InterPro"/>
</dbReference>
<evidence type="ECO:0000256" key="8">
    <source>
        <dbReference type="HAMAP-Rule" id="MF_00461"/>
    </source>
</evidence>
<evidence type="ECO:0000256" key="1">
    <source>
        <dbReference type="ARBA" id="ARBA00022448"/>
    </source>
</evidence>
<feature type="binding site" evidence="8">
    <location>
        <position position="429"/>
    </location>
    <ligand>
        <name>[4Fe-4S] cluster</name>
        <dbReference type="ChEBI" id="CHEBI:49883"/>
        <label>1</label>
    </ligand>
</feature>
<comment type="function">
    <text evidence="8">Part of a membrane-bound complex that couples electron transfer with translocation of ions across the membrane.</text>
</comment>
<keyword evidence="8" id="KW-0997">Cell inner membrane</keyword>
<comment type="subcellular location">
    <subcellularLocation>
        <location evidence="8">Cell inner membrane</location>
        <topology evidence="8">Peripheral membrane protein</topology>
    </subcellularLocation>
</comment>
<keyword evidence="6 8" id="KW-0408">Iron</keyword>
<feature type="binding site" evidence="8">
    <location>
        <position position="386"/>
    </location>
    <ligand>
        <name>[4Fe-4S] cluster</name>
        <dbReference type="ChEBI" id="CHEBI:49883"/>
        <label>1</label>
    </ligand>
</feature>
<dbReference type="Pfam" id="PF12838">
    <property type="entry name" value="Fer4_7"/>
    <property type="match status" value="1"/>
</dbReference>
<evidence type="ECO:0000259" key="10">
    <source>
        <dbReference type="PROSITE" id="PS51379"/>
    </source>
</evidence>
<evidence type="ECO:0000313" key="12">
    <source>
        <dbReference type="Proteomes" id="UP000194798"/>
    </source>
</evidence>
<keyword evidence="1 8" id="KW-0813">Transport</keyword>
<feature type="binding site" evidence="8">
    <location>
        <position position="390"/>
    </location>
    <ligand>
        <name>[4Fe-4S] cluster</name>
        <dbReference type="ChEBI" id="CHEBI:49883"/>
        <label>2</label>
    </ligand>
</feature>
<dbReference type="Gene3D" id="3.40.50.11540">
    <property type="entry name" value="NADH-ubiquinone oxidoreductase 51kDa subunit"/>
    <property type="match status" value="1"/>
</dbReference>
<dbReference type="GO" id="GO:0005886">
    <property type="term" value="C:plasma membrane"/>
    <property type="evidence" value="ECO:0007669"/>
    <property type="project" value="UniProtKB-SubCell"/>
</dbReference>
<dbReference type="Proteomes" id="UP000194798">
    <property type="component" value="Unassembled WGS sequence"/>
</dbReference>
<dbReference type="NCBIfam" id="TIGR01945">
    <property type="entry name" value="rnfC"/>
    <property type="match status" value="1"/>
</dbReference>
<feature type="domain" description="4Fe-4S ferredoxin-type" evidence="10">
    <location>
        <begin position="409"/>
        <end position="439"/>
    </location>
</feature>
<dbReference type="PANTHER" id="PTHR43034:SF2">
    <property type="entry name" value="ION-TRANSLOCATING OXIDOREDUCTASE COMPLEX SUBUNIT C"/>
    <property type="match status" value="1"/>
</dbReference>
<keyword evidence="8" id="KW-1278">Translocase</keyword>
<comment type="subunit">
    <text evidence="8">The complex is composed of six subunits: RnfA, RnfB, RnfC, RnfD, RnfE and RnfG.</text>
</comment>
<dbReference type="GO" id="GO:0046872">
    <property type="term" value="F:metal ion binding"/>
    <property type="evidence" value="ECO:0007669"/>
    <property type="project" value="UniProtKB-KW"/>
</dbReference>
<feature type="binding site" evidence="8">
    <location>
        <position position="383"/>
    </location>
    <ligand>
        <name>[4Fe-4S] cluster</name>
        <dbReference type="ChEBI" id="CHEBI:49883"/>
        <label>1</label>
    </ligand>
</feature>
<feature type="region of interest" description="Disordered" evidence="9">
    <location>
        <begin position="476"/>
        <end position="498"/>
    </location>
</feature>
<evidence type="ECO:0000256" key="7">
    <source>
        <dbReference type="ARBA" id="ARBA00023014"/>
    </source>
</evidence>
<dbReference type="RefSeq" id="WP_086486613.1">
    <property type="nucleotide sequence ID" value="NZ_MSLT01000001.1"/>
</dbReference>
<dbReference type="AlphaFoldDB" id="A0A251XC92"/>
<dbReference type="OrthoDB" id="9767754at2"/>
<sequence>MNLTNFKSLWRFNGGIHLPGHKSLSNQSPIIKAELPRFLVLPLLQHIGVPAEPAVKVGDSVLKGQIIARCQADNCDVLTSSPIHASSSGTMVAIEARPVPHPSGLSAPCIIIETDGLDAWVEKRPLLDYKNLSPAEVRQHIARAGIVGLGGAGFPSHMKLRPEGINTLILNGAECEPYITCDDRLMRERPDEIIAGAEILRHVLGGAKHCIIAVEDNKPEAFNALQEELTRRHAHSDIAVIQVPTRYPTGGERQLIQVLTGKEIGRADLPARFGIVMHNVETAKAVCRAVQYGEPLVSRTVTVTGGGVTRPGNFEVPLGMRMADLLAQAGKIPEVKRLVMGGPMMGFALPSDDLPIVKTTNCLIAYLPHEVKILPEAMPCIRCGACAETCPVNLLPQQLYWFAQAKEFKKLQAQHLFECIDCGCCAYVCPSHIPLVDYFRFAKAEIRAADREKQRADHARQRYESRQARLEREKAEKAARHQQKATLPDATTVNDGQDKQAEIAAAVARVQAKKSVASAAVEAEKNTNES</sequence>
<keyword evidence="8" id="KW-1003">Cell membrane</keyword>
<evidence type="ECO:0000256" key="9">
    <source>
        <dbReference type="SAM" id="MobiDB-lite"/>
    </source>
</evidence>
<dbReference type="HAMAP" id="MF_00461">
    <property type="entry name" value="RsxC_RnfC"/>
    <property type="match status" value="1"/>
</dbReference>
<gene>
    <name evidence="8" type="primary">rnfC</name>
    <name evidence="11" type="ORF">TPSD3_00350</name>
</gene>
<feature type="domain" description="4Fe-4S ferredoxin-type" evidence="10">
    <location>
        <begin position="369"/>
        <end position="400"/>
    </location>
</feature>